<evidence type="ECO:0000313" key="3">
    <source>
        <dbReference type="Proteomes" id="UP000467841"/>
    </source>
</evidence>
<protein>
    <submittedName>
        <fullName evidence="2">Uncharacterized protein</fullName>
    </submittedName>
</protein>
<sequence length="133" mass="14765">MSNLSGASTGSSSARSRGRVFGVPKTCHCGEQVMELISNQTTIRIGATFLANDNHTFKWVDEAHLDEIEALKSKTARLEEKLEAVTSERMNEFEKKLFERVEEALAESSSMTKKMVIVVVISCVVMVGFSKLY</sequence>
<reference evidence="2" key="1">
    <citation type="submission" date="2020-01" db="EMBL/GenBank/DDBJ databases">
        <authorList>
            <person name="Mishra B."/>
        </authorList>
    </citation>
    <scope>NUCLEOTIDE SEQUENCE [LARGE SCALE GENOMIC DNA]</scope>
</reference>
<dbReference type="OrthoDB" id="1103200at2759"/>
<dbReference type="Proteomes" id="UP000467841">
    <property type="component" value="Unassembled WGS sequence"/>
</dbReference>
<proteinExistence type="predicted"/>
<accession>A0A6D2JJN8</accession>
<comment type="caution">
    <text evidence="2">The sequence shown here is derived from an EMBL/GenBank/DDBJ whole genome shotgun (WGS) entry which is preliminary data.</text>
</comment>
<dbReference type="EMBL" id="CACVBM020001175">
    <property type="protein sequence ID" value="CAA7037496.1"/>
    <property type="molecule type" value="Genomic_DNA"/>
</dbReference>
<evidence type="ECO:0000256" key="1">
    <source>
        <dbReference type="SAM" id="Coils"/>
    </source>
</evidence>
<dbReference type="AlphaFoldDB" id="A0A6D2JJN8"/>
<evidence type="ECO:0000313" key="2">
    <source>
        <dbReference type="EMBL" id="CAA7037496.1"/>
    </source>
</evidence>
<organism evidence="2 3">
    <name type="scientific">Microthlaspi erraticum</name>
    <dbReference type="NCBI Taxonomy" id="1685480"/>
    <lineage>
        <taxon>Eukaryota</taxon>
        <taxon>Viridiplantae</taxon>
        <taxon>Streptophyta</taxon>
        <taxon>Embryophyta</taxon>
        <taxon>Tracheophyta</taxon>
        <taxon>Spermatophyta</taxon>
        <taxon>Magnoliopsida</taxon>
        <taxon>eudicotyledons</taxon>
        <taxon>Gunneridae</taxon>
        <taxon>Pentapetalae</taxon>
        <taxon>rosids</taxon>
        <taxon>malvids</taxon>
        <taxon>Brassicales</taxon>
        <taxon>Brassicaceae</taxon>
        <taxon>Coluteocarpeae</taxon>
        <taxon>Microthlaspi</taxon>
    </lineage>
</organism>
<feature type="coiled-coil region" evidence="1">
    <location>
        <begin position="61"/>
        <end position="88"/>
    </location>
</feature>
<name>A0A6D2JJN8_9BRAS</name>
<gene>
    <name evidence="2" type="ORF">MERR_LOCUS24731</name>
</gene>
<keyword evidence="1" id="KW-0175">Coiled coil</keyword>
<keyword evidence="3" id="KW-1185">Reference proteome</keyword>